<evidence type="ECO:0000313" key="6">
    <source>
        <dbReference type="Ensembl" id="ENSCAFP00040042316.1"/>
    </source>
</evidence>
<dbReference type="Pfam" id="PF15689">
    <property type="entry name" value="NRIP1_repr_3"/>
    <property type="match status" value="1"/>
</dbReference>
<feature type="region of interest" description="Disordered" evidence="1">
    <location>
        <begin position="538"/>
        <end position="559"/>
    </location>
</feature>
<feature type="compositionally biased region" description="Basic and acidic residues" evidence="1">
    <location>
        <begin position="1112"/>
        <end position="1126"/>
    </location>
</feature>
<dbReference type="InterPro" id="IPR031407">
    <property type="entry name" value="NRIP1_RD3"/>
</dbReference>
<feature type="domain" description="Nuclear receptor-interacting protein 1 repression" evidence="3">
    <location>
        <begin position="27"/>
        <end position="330"/>
    </location>
</feature>
<dbReference type="InterPro" id="IPR031408">
    <property type="entry name" value="NRIP1_RD4"/>
</dbReference>
<feature type="compositionally biased region" description="Basic and acidic residues" evidence="1">
    <location>
        <begin position="601"/>
        <end position="613"/>
    </location>
</feature>
<dbReference type="Pfam" id="PF15687">
    <property type="entry name" value="NRIP1_repr_1"/>
    <property type="match status" value="1"/>
</dbReference>
<dbReference type="InterPro" id="IPR031405">
    <property type="entry name" value="NRIP1_RD1"/>
</dbReference>
<accession>A0A8C0TYQ6</accession>
<feature type="region of interest" description="Disordered" evidence="1">
    <location>
        <begin position="942"/>
        <end position="1044"/>
    </location>
</feature>
<dbReference type="PANTHER" id="PTHR15088">
    <property type="entry name" value="NUCLEAR FACTOR RIP140"/>
    <property type="match status" value="1"/>
</dbReference>
<reference evidence="6" key="2">
    <citation type="submission" date="2025-08" db="UniProtKB">
        <authorList>
            <consortium name="Ensembl"/>
        </authorList>
    </citation>
    <scope>IDENTIFICATION</scope>
</reference>
<feature type="compositionally biased region" description="Basic and acidic residues" evidence="1">
    <location>
        <begin position="37"/>
        <end position="47"/>
    </location>
</feature>
<dbReference type="Pfam" id="PF15690">
    <property type="entry name" value="NRIP1_repr_4"/>
    <property type="match status" value="1"/>
</dbReference>
<dbReference type="GO" id="GO:0005634">
    <property type="term" value="C:nucleus"/>
    <property type="evidence" value="ECO:0007669"/>
    <property type="project" value="InterPro"/>
</dbReference>
<evidence type="ECO:0008006" key="8">
    <source>
        <dbReference type="Google" id="ProtNLM"/>
    </source>
</evidence>
<feature type="region of interest" description="Disordered" evidence="1">
    <location>
        <begin position="35"/>
        <end position="56"/>
    </location>
</feature>
<feature type="compositionally biased region" description="Low complexity" evidence="1">
    <location>
        <begin position="540"/>
        <end position="558"/>
    </location>
</feature>
<feature type="region of interest" description="Disordered" evidence="1">
    <location>
        <begin position="392"/>
        <end position="433"/>
    </location>
</feature>
<organism evidence="6 7">
    <name type="scientific">Canis lupus familiaris</name>
    <name type="common">Dog</name>
    <name type="synonym">Canis familiaris</name>
    <dbReference type="NCBI Taxonomy" id="9615"/>
    <lineage>
        <taxon>Eukaryota</taxon>
        <taxon>Metazoa</taxon>
        <taxon>Chordata</taxon>
        <taxon>Craniata</taxon>
        <taxon>Vertebrata</taxon>
        <taxon>Euteleostomi</taxon>
        <taxon>Mammalia</taxon>
        <taxon>Eutheria</taxon>
        <taxon>Laurasiatheria</taxon>
        <taxon>Carnivora</taxon>
        <taxon>Caniformia</taxon>
        <taxon>Canidae</taxon>
        <taxon>Canis</taxon>
    </lineage>
</organism>
<dbReference type="PANTHER" id="PTHR15088:SF0">
    <property type="entry name" value="NUCLEAR RECEPTOR-INTERACTING PROTEIN 1"/>
    <property type="match status" value="1"/>
</dbReference>
<dbReference type="Ensembl" id="ENSCAFT00040048440.1">
    <property type="protein sequence ID" value="ENSCAFP00040042316.1"/>
    <property type="gene ID" value="ENSCAFG00040025896.1"/>
</dbReference>
<feature type="region of interest" description="Disordered" evidence="1">
    <location>
        <begin position="714"/>
        <end position="806"/>
    </location>
</feature>
<feature type="compositionally biased region" description="Pro residues" evidence="1">
    <location>
        <begin position="995"/>
        <end position="1023"/>
    </location>
</feature>
<evidence type="ECO:0000313" key="7">
    <source>
        <dbReference type="Proteomes" id="UP000694542"/>
    </source>
</evidence>
<feature type="compositionally biased region" description="Polar residues" evidence="1">
    <location>
        <begin position="404"/>
        <end position="433"/>
    </location>
</feature>
<dbReference type="Pfam" id="PF15688">
    <property type="entry name" value="NRIP1_repr_2"/>
    <property type="match status" value="1"/>
</dbReference>
<feature type="transmembrane region" description="Helical" evidence="2">
    <location>
        <begin position="1152"/>
        <end position="1171"/>
    </location>
</feature>
<keyword evidence="2" id="KW-0472">Membrane</keyword>
<dbReference type="InterPro" id="IPR031406">
    <property type="entry name" value="NRIP1_RD2"/>
</dbReference>
<dbReference type="GO" id="GO:0005102">
    <property type="term" value="F:signaling receptor binding"/>
    <property type="evidence" value="ECO:0007669"/>
    <property type="project" value="InterPro"/>
</dbReference>
<dbReference type="Proteomes" id="UP000694542">
    <property type="component" value="Chromosome 31"/>
</dbReference>
<evidence type="ECO:0000259" key="5">
    <source>
        <dbReference type="Pfam" id="PF15690"/>
    </source>
</evidence>
<feature type="region of interest" description="Disordered" evidence="1">
    <location>
        <begin position="583"/>
        <end position="618"/>
    </location>
</feature>
<feature type="compositionally biased region" description="Low complexity" evidence="1">
    <location>
        <begin position="765"/>
        <end position="786"/>
    </location>
</feature>
<dbReference type="GO" id="GO:0003712">
    <property type="term" value="F:transcription coregulator activity"/>
    <property type="evidence" value="ECO:0007669"/>
    <property type="project" value="InterPro"/>
</dbReference>
<evidence type="ECO:0000259" key="3">
    <source>
        <dbReference type="Pfam" id="PF15687"/>
    </source>
</evidence>
<name>A0A8C0TYQ6_CANLF</name>
<feature type="domain" description="Nuclear receptor-interacting protein 1 repression" evidence="5">
    <location>
        <begin position="841"/>
        <end position="1117"/>
    </location>
</feature>
<proteinExistence type="predicted"/>
<evidence type="ECO:0000256" key="1">
    <source>
        <dbReference type="SAM" id="MobiDB-lite"/>
    </source>
</evidence>
<reference evidence="6" key="1">
    <citation type="submission" date="2018-10" db="EMBL/GenBank/DDBJ databases">
        <title>De novo assembly of a Great Dane genome.</title>
        <authorList>
            <person name="Kidd J.M."/>
            <person name="Pendleton A.L."/>
            <person name="Shen F."/>
            <person name="Emery S."/>
        </authorList>
    </citation>
    <scope>NUCLEOTIDE SEQUENCE [LARGE SCALE GENOMIC DNA]</scope>
    <source>
        <strain evidence="6">Great Dane</strain>
    </source>
</reference>
<feature type="region of interest" description="Disordered" evidence="1">
    <location>
        <begin position="1087"/>
        <end position="1141"/>
    </location>
</feature>
<evidence type="ECO:0000256" key="2">
    <source>
        <dbReference type="SAM" id="Phobius"/>
    </source>
</evidence>
<keyword evidence="2" id="KW-0812">Transmembrane</keyword>
<feature type="compositionally biased region" description="Basic and acidic residues" evidence="1">
    <location>
        <begin position="753"/>
        <end position="762"/>
    </location>
</feature>
<keyword evidence="2" id="KW-1133">Transmembrane helix</keyword>
<dbReference type="GO" id="GO:0006357">
    <property type="term" value="P:regulation of transcription by RNA polymerase II"/>
    <property type="evidence" value="ECO:0007669"/>
    <property type="project" value="InterPro"/>
</dbReference>
<evidence type="ECO:0000259" key="4">
    <source>
        <dbReference type="Pfam" id="PF15688"/>
    </source>
</evidence>
<feature type="compositionally biased region" description="Basic residues" evidence="1">
    <location>
        <begin position="1130"/>
        <end position="1141"/>
    </location>
</feature>
<feature type="compositionally biased region" description="Basic and acidic residues" evidence="1">
    <location>
        <begin position="721"/>
        <end position="744"/>
    </location>
</feature>
<dbReference type="InterPro" id="IPR026649">
    <property type="entry name" value="NRIP1"/>
</dbReference>
<feature type="domain" description="Nuclear receptor-interacting protein 1 repression" evidence="4">
    <location>
        <begin position="409"/>
        <end position="735"/>
    </location>
</feature>
<sequence>MTHGEELGSDVHQDSIVLTYLEGLLMHQAAEGSGTAVDKKSAGHNEEDQNFNISGNAFPACQSNGPVLNTHSYQGSGMLHLKKARLLQSSEDWNAAKRKRLSDSIVNLNVKKEALLAGMVDNVPKGKQDSTLLASLLQSFSSRLQTVALSQQIRQSLKEQGYALGHDSLKVEKDLRCYGVASSHLKTLLKKSKAKDQKPDTNLPDVSKNLIRDRFVESPHHVGQSGTKVMSEPLSCAARLQAVASMVEKRASPATSPKPSVACSQLALLLSSEAHLQQYSREHALKTQNANQAASERLAAMARLQENGQKEVGSFQLSKGMSSHLNGQARTSSSKLMASKNTAFQNPMGVVPSSPKNAGYKNSLERNHLKQAANNSLLLHLLKSQTIPKPMNGHNHSERGSIFEDSSTPTTIDEYSDNNPSFTDDSSGDESSYSNCVPIDLSCKHRIEKPEPDQPVSLDNLTQSLLNTWDPKVPTVDVKEDQDTSKNSKLNSHQKVTLLQLLLGHKNEESVERNSSPQEVHGDVTKFGSQNFARTSVIESPSTSRTTPVSTPPLLSSTKAESPINLSQHSLVIKWNPPPFACGSQAEKPATSASNPLMDLTKSKDPLGEKPAHSEGAQNSATFSASKLLQNLAQCGVQASAPGEEQRPSKQLLSVNADRPLGMVERLSSPLLSNKTNAAEDNRAFGSPAAGPEAGLSGSEIENLLERRTVLQLLLGNPNKGKGDKKDKTPLRDESAQEHADRALSEQILTVKIKSEPCDDPRSPSPSVRLSPDARGAPFPGAAPPAQRSAPDGLKSEPVSPQDFSFSKNGLLSRLLRQNQESYLAEEGDGSRRSGELALLEARTLCVVPKKRKLYSEPLENPFKRMRNSVADAADSHGAPEGLYGPPLSQQELKCSRSDLEFKFPGSQGPAGDAEHRAWARESKSFNVLKQLLLSENCVRDLSQHRSGSAGEGRRKGHRGAAGGGKPELSIPALDGLLYGPAQPGGCGDSRTGPGPRPGPGPGPRPRPCPCPARAPPSPPFPEPGGCAGSRPEPGPANGCAGGAGDKGPIKWVIADADRNGYERDCPRLTKTNPILYYMLQKGGGPVAGRDTQDKDAWGEPSSAESVAQVTVKEERPAPAQRERGGVRTAGKRAGHKERSRVKCTRHPAPDLLFPCLFFSFLFFFFFFFFCKLLSMNLRPV</sequence>
<protein>
    <recommendedName>
        <fullName evidence="8">Nuclear receptor interacting protein 1</fullName>
    </recommendedName>
</protein>
<dbReference type="AlphaFoldDB" id="A0A8C0TYQ6"/>